<dbReference type="UniPathway" id="UPA00281"/>
<sequence>MRILVTGKDGQVGWELRRTLAVLGDVIAVDRTQLDLSNPEQAAGVVRALKPQVIVNAAAYTAVDKAESEEPLARTINALTPGAMAQEAAKLGALFVHYSTDYVFDGEATQPYRESDAVAPVSAYGRTKEEGERLIRESGAHHLILRTAWVYGVRGKNFLLTMLRLARERDRLRVVGDQVGSPTWSRLIAEASAALVQKTAKSPVAETLNLTSQGQTSWHGFASVIVARGAELGLCPNVPVDAIGTADYPTPAHRPAYSVLSNEKLGSTFGVALPDWKTALELCLGDLKV</sequence>
<dbReference type="PATRIC" id="fig|1172194.4.peg.2534"/>
<dbReference type="GO" id="GO:0019305">
    <property type="term" value="P:dTDP-rhamnose biosynthetic process"/>
    <property type="evidence" value="ECO:0007669"/>
    <property type="project" value="UniProtKB-UniPathway"/>
</dbReference>
<dbReference type="PANTHER" id="PTHR10491:SF4">
    <property type="entry name" value="METHIONINE ADENOSYLTRANSFERASE 2 SUBUNIT BETA"/>
    <property type="match status" value="1"/>
</dbReference>
<dbReference type="UniPathway" id="UPA00124"/>
<reference evidence="8 9" key="1">
    <citation type="journal article" date="2012" name="J. Bacteriol.">
        <title>Genome Sequence of n-Alkane-Degrading Hydrocarboniphaga effusa Strain AP103T (ATCC BAA-332T).</title>
        <authorList>
            <person name="Chang H.K."/>
            <person name="Zylstra G.J."/>
            <person name="Chae J.C."/>
        </authorList>
    </citation>
    <scope>NUCLEOTIDE SEQUENCE [LARGE SCALE GENOMIC DNA]</scope>
    <source>
        <strain evidence="8 9">AP103</strain>
    </source>
</reference>
<dbReference type="GO" id="GO:0008831">
    <property type="term" value="F:dTDP-4-dehydrorhamnose reductase activity"/>
    <property type="evidence" value="ECO:0007669"/>
    <property type="project" value="UniProtKB-EC"/>
</dbReference>
<dbReference type="AlphaFoldDB" id="I7ZB14"/>
<gene>
    <name evidence="8" type="ORF">WQQ_26210</name>
</gene>
<dbReference type="STRING" id="1172194.WQQ_26210"/>
<dbReference type="Gene3D" id="3.40.50.720">
    <property type="entry name" value="NAD(P)-binding Rossmann-like Domain"/>
    <property type="match status" value="1"/>
</dbReference>
<dbReference type="Gene3D" id="3.90.25.10">
    <property type="entry name" value="UDP-galactose 4-epimerase, domain 1"/>
    <property type="match status" value="1"/>
</dbReference>
<dbReference type="InterPro" id="IPR036291">
    <property type="entry name" value="NAD(P)-bd_dom_sf"/>
</dbReference>
<dbReference type="SUPFAM" id="SSF51735">
    <property type="entry name" value="NAD(P)-binding Rossmann-fold domains"/>
    <property type="match status" value="1"/>
</dbReference>
<organism evidence="8 9">
    <name type="scientific">Hydrocarboniphaga effusa AP103</name>
    <dbReference type="NCBI Taxonomy" id="1172194"/>
    <lineage>
        <taxon>Bacteria</taxon>
        <taxon>Pseudomonadati</taxon>
        <taxon>Pseudomonadota</taxon>
        <taxon>Gammaproteobacteria</taxon>
        <taxon>Nevskiales</taxon>
        <taxon>Nevskiaceae</taxon>
        <taxon>Hydrocarboniphaga</taxon>
    </lineage>
</organism>
<evidence type="ECO:0000256" key="5">
    <source>
        <dbReference type="ARBA" id="ARBA00048200"/>
    </source>
</evidence>
<protein>
    <recommendedName>
        <fullName evidence="4 6">dTDP-4-dehydrorhamnose reductase</fullName>
        <ecNumber evidence="3 6">1.1.1.133</ecNumber>
    </recommendedName>
</protein>
<keyword evidence="9" id="KW-1185">Reference proteome</keyword>
<evidence type="ECO:0000313" key="9">
    <source>
        <dbReference type="Proteomes" id="UP000003704"/>
    </source>
</evidence>
<dbReference type="InterPro" id="IPR029903">
    <property type="entry name" value="RmlD-like-bd"/>
</dbReference>
<dbReference type="Proteomes" id="UP000003704">
    <property type="component" value="Unassembled WGS sequence"/>
</dbReference>
<dbReference type="EC" id="1.1.1.133" evidence="3 6"/>
<comment type="function">
    <text evidence="6">Catalyzes the reduction of dTDP-6-deoxy-L-lyxo-4-hexulose to yield dTDP-L-rhamnose.</text>
</comment>
<feature type="domain" description="RmlD-like substrate binding" evidence="7">
    <location>
        <begin position="1"/>
        <end position="287"/>
    </location>
</feature>
<dbReference type="GO" id="GO:0009243">
    <property type="term" value="P:O antigen biosynthetic process"/>
    <property type="evidence" value="ECO:0007669"/>
    <property type="project" value="UniProtKB-UniPathway"/>
</dbReference>
<evidence type="ECO:0000256" key="4">
    <source>
        <dbReference type="ARBA" id="ARBA00017099"/>
    </source>
</evidence>
<dbReference type="OrthoDB" id="9803892at2"/>
<keyword evidence="6" id="KW-0560">Oxidoreductase</keyword>
<comment type="cofactor">
    <cofactor evidence="6">
        <name>Mg(2+)</name>
        <dbReference type="ChEBI" id="CHEBI:18420"/>
    </cofactor>
    <text evidence="6">Binds 1 Mg(2+) ion per monomer.</text>
</comment>
<evidence type="ECO:0000256" key="1">
    <source>
        <dbReference type="ARBA" id="ARBA00004781"/>
    </source>
</evidence>
<dbReference type="GO" id="GO:0005829">
    <property type="term" value="C:cytosol"/>
    <property type="evidence" value="ECO:0007669"/>
    <property type="project" value="TreeGrafter"/>
</dbReference>
<keyword evidence="6" id="KW-0521">NADP</keyword>
<comment type="caution">
    <text evidence="8">The sequence shown here is derived from an EMBL/GenBank/DDBJ whole genome shotgun (WGS) entry which is preliminary data.</text>
</comment>
<name>I7ZB14_9GAMM</name>
<dbReference type="EMBL" id="AKGD01000002">
    <property type="protein sequence ID" value="EIT69039.1"/>
    <property type="molecule type" value="Genomic_DNA"/>
</dbReference>
<dbReference type="CDD" id="cd05254">
    <property type="entry name" value="dTDP_HR_like_SDR_e"/>
    <property type="match status" value="1"/>
</dbReference>
<dbReference type="NCBIfam" id="TIGR01214">
    <property type="entry name" value="rmlD"/>
    <property type="match status" value="1"/>
</dbReference>
<accession>I7ZB14</accession>
<dbReference type="PANTHER" id="PTHR10491">
    <property type="entry name" value="DTDP-4-DEHYDRORHAMNOSE REDUCTASE"/>
    <property type="match status" value="1"/>
</dbReference>
<comment type="catalytic activity">
    <reaction evidence="5 6">
        <text>dTDP-beta-L-rhamnose + NADP(+) = dTDP-4-dehydro-beta-L-rhamnose + NADPH + H(+)</text>
        <dbReference type="Rhea" id="RHEA:21796"/>
        <dbReference type="ChEBI" id="CHEBI:15378"/>
        <dbReference type="ChEBI" id="CHEBI:57510"/>
        <dbReference type="ChEBI" id="CHEBI:57783"/>
        <dbReference type="ChEBI" id="CHEBI:58349"/>
        <dbReference type="ChEBI" id="CHEBI:62830"/>
        <dbReference type="EC" id="1.1.1.133"/>
    </reaction>
</comment>
<comment type="pathway">
    <text evidence="1 6">Carbohydrate biosynthesis; dTDP-L-rhamnose biosynthesis.</text>
</comment>
<dbReference type="RefSeq" id="WP_007185564.1">
    <property type="nucleotide sequence ID" value="NZ_AKGD01000002.1"/>
</dbReference>
<dbReference type="InterPro" id="IPR005913">
    <property type="entry name" value="dTDP_dehydrorham_reduct"/>
</dbReference>
<dbReference type="Pfam" id="PF04321">
    <property type="entry name" value="RmlD_sub_bind"/>
    <property type="match status" value="1"/>
</dbReference>
<evidence type="ECO:0000256" key="3">
    <source>
        <dbReference type="ARBA" id="ARBA00012929"/>
    </source>
</evidence>
<evidence type="ECO:0000256" key="6">
    <source>
        <dbReference type="RuleBase" id="RU364082"/>
    </source>
</evidence>
<comment type="similarity">
    <text evidence="2 6">Belongs to the dTDP-4-dehydrorhamnose reductase family.</text>
</comment>
<proteinExistence type="inferred from homology"/>
<evidence type="ECO:0000259" key="7">
    <source>
        <dbReference type="Pfam" id="PF04321"/>
    </source>
</evidence>
<evidence type="ECO:0000256" key="2">
    <source>
        <dbReference type="ARBA" id="ARBA00010944"/>
    </source>
</evidence>
<evidence type="ECO:0000313" key="8">
    <source>
        <dbReference type="EMBL" id="EIT69039.1"/>
    </source>
</evidence>